<dbReference type="Gene3D" id="3.40.390.10">
    <property type="entry name" value="Collagenase (Catalytic Domain)"/>
    <property type="match status" value="1"/>
</dbReference>
<proteinExistence type="predicted"/>
<organism evidence="2">
    <name type="scientific">freshwater metagenome</name>
    <dbReference type="NCBI Taxonomy" id="449393"/>
    <lineage>
        <taxon>unclassified sequences</taxon>
        <taxon>metagenomes</taxon>
        <taxon>ecological metagenomes</taxon>
    </lineage>
</organism>
<dbReference type="InterPro" id="IPR024079">
    <property type="entry name" value="MetalloPept_cat_dom_sf"/>
</dbReference>
<evidence type="ECO:0000256" key="1">
    <source>
        <dbReference type="SAM" id="MobiDB-lite"/>
    </source>
</evidence>
<accession>A0A6J6P0M9</accession>
<gene>
    <name evidence="2" type="ORF">UFOPK2370_01039</name>
</gene>
<protein>
    <submittedName>
        <fullName evidence="2">Unannotated protein</fullName>
    </submittedName>
</protein>
<feature type="region of interest" description="Disordered" evidence="1">
    <location>
        <begin position="226"/>
        <end position="259"/>
    </location>
</feature>
<reference evidence="2" key="1">
    <citation type="submission" date="2020-05" db="EMBL/GenBank/DDBJ databases">
        <authorList>
            <person name="Chiriac C."/>
            <person name="Salcher M."/>
            <person name="Ghai R."/>
            <person name="Kavagutti S V."/>
        </authorList>
    </citation>
    <scope>NUCLEOTIDE SEQUENCE</scope>
</reference>
<dbReference type="AlphaFoldDB" id="A0A6J6P0M9"/>
<dbReference type="SUPFAM" id="SSF55486">
    <property type="entry name" value="Metalloproteases ('zincins'), catalytic domain"/>
    <property type="match status" value="1"/>
</dbReference>
<dbReference type="EMBL" id="CAEZXK010000035">
    <property type="protein sequence ID" value="CAB4692326.1"/>
    <property type="molecule type" value="Genomic_DNA"/>
</dbReference>
<dbReference type="GO" id="GO:0008237">
    <property type="term" value="F:metallopeptidase activity"/>
    <property type="evidence" value="ECO:0007669"/>
    <property type="project" value="InterPro"/>
</dbReference>
<sequence length="329" mass="35824">MSSSRRINSIVSSVALLGLLFWGLVPGMARAEEDCSPADLSTAFYDDFYPGTKWARAGEKAIITWTLKSPLIYNESTTREPTEAEAATIRQGVSSWDQQLESVEFQEIASDPATMTIGWVSMTRGITQAGALGYWNAWWDGDRIRNRATIKLRDNSLISRDVAALLLAVQHEVGNVLGLGDIVPTDAFDSVQEDPWPDLSPRAVLSDFDVRMIRTLYSESTCPSTFYKGEPTATPTPTPTPTPTSSETPTPTPSPSPVFASVTAKQKKSLNKKFSSCKSLNAVFPGGIASTKGSVNSGAKTKYLAVIHSGTYKLNKSLDRDKDLITCER</sequence>
<name>A0A6J6P0M9_9ZZZZ</name>
<evidence type="ECO:0000313" key="2">
    <source>
        <dbReference type="EMBL" id="CAB4692326.1"/>
    </source>
</evidence>